<dbReference type="PANTHER" id="PTHR11022">
    <property type="entry name" value="PEPTIDOGLYCAN RECOGNITION PROTEIN"/>
    <property type="match status" value="1"/>
</dbReference>
<evidence type="ECO:0000256" key="2">
    <source>
        <dbReference type="SAM" id="MobiDB-lite"/>
    </source>
</evidence>
<dbReference type="AlphaFoldDB" id="A0A399JBZ1"/>
<gene>
    <name evidence="4" type="ORF">DWB68_03365</name>
</gene>
<proteinExistence type="inferred from homology"/>
<accession>A0A399JBZ1</accession>
<sequence>MRTAPTFTAVGLTWKATAGVKVTEASVRVRENGEWTPWTALEIPEVGEESGATGRDGTSPLLSNGADAVQARVLTASGSAPDDLKIDLVNGGTAPSPRVEASATAQSPAYRPGSVSGDVLRPSGIVSRAKWGADEKKADTTPSRSVKLQAMYIHHTASSNSYTPAQAAQAVRSFFLFHTQSRGRDDIGYQFLIDKYGTIYEGRRGSLNDLVVGAQAGGFNTGSIGVSMIGNYDRAKPSAAMLESLRKVLAWKGYAYGIDVTGKTTLTAKVEGASTSCYQDGARVTVPTLLGHRTTNYTGCPRQYLFNQLPALRTDVKKLIDAAVAQHGAAGSPLKAPVPAAKYAGNQGLVLSGKVTLRWKKVPYAAKYQIMTRAVGQKDAFSRNGFWSARSTTTALRKAITLKPGETRVLGVHAIDAQGRPGPVTRLTQLTRPVSWSAADLKVKDAALGAKSSSAANGRVVTAKKQGATAAARSVVGANRVTGRVQATKGATVQLRQGSTLLKTAKLSASKSIKTISVSLPRRGKSDVQLKVSKLAKKATVNDYSIGLSRSTLAPAATPYVAPGAGQVTGLSSPGSSASATAGFTWKGRSDAAYYLVQVQRAKAGAALTGAYSAPVRGGAASFSLALAEGESARIRVSAVSVFGRAGVSTTSSVAKRATPPAPVTPTPAPSPAPSVPSTPAS</sequence>
<feature type="region of interest" description="Disordered" evidence="2">
    <location>
        <begin position="90"/>
        <end position="116"/>
    </location>
</feature>
<evidence type="ECO:0000313" key="4">
    <source>
        <dbReference type="EMBL" id="RII43085.1"/>
    </source>
</evidence>
<dbReference type="InterPro" id="IPR006619">
    <property type="entry name" value="PGRP_domain_met/bac"/>
</dbReference>
<dbReference type="GO" id="GO:0008270">
    <property type="term" value="F:zinc ion binding"/>
    <property type="evidence" value="ECO:0007669"/>
    <property type="project" value="InterPro"/>
</dbReference>
<dbReference type="InterPro" id="IPR015510">
    <property type="entry name" value="PGRP"/>
</dbReference>
<evidence type="ECO:0000259" key="3">
    <source>
        <dbReference type="SMART" id="SM00701"/>
    </source>
</evidence>
<evidence type="ECO:0000256" key="1">
    <source>
        <dbReference type="ARBA" id="ARBA00007553"/>
    </source>
</evidence>
<feature type="region of interest" description="Disordered" evidence="2">
    <location>
        <begin position="649"/>
        <end position="682"/>
    </location>
</feature>
<dbReference type="InterPro" id="IPR002502">
    <property type="entry name" value="Amidase_domain"/>
</dbReference>
<dbReference type="InterPro" id="IPR036505">
    <property type="entry name" value="Amidase/PGRP_sf"/>
</dbReference>
<comment type="caution">
    <text evidence="4">The sequence shown here is derived from an EMBL/GenBank/DDBJ whole genome shotgun (WGS) entry which is preliminary data.</text>
</comment>
<evidence type="ECO:0000313" key="5">
    <source>
        <dbReference type="Proteomes" id="UP000265419"/>
    </source>
</evidence>
<dbReference type="Pfam" id="PF01510">
    <property type="entry name" value="Amidase_2"/>
    <property type="match status" value="1"/>
</dbReference>
<dbReference type="Proteomes" id="UP000265419">
    <property type="component" value="Unassembled WGS sequence"/>
</dbReference>
<comment type="similarity">
    <text evidence="1">Belongs to the N-acetylmuramoyl-L-alanine amidase 2 family.</text>
</comment>
<dbReference type="PANTHER" id="PTHR11022:SF41">
    <property type="entry name" value="PEPTIDOGLYCAN-RECOGNITION PROTEIN LC-RELATED"/>
    <property type="match status" value="1"/>
</dbReference>
<feature type="compositionally biased region" description="Pro residues" evidence="2">
    <location>
        <begin position="660"/>
        <end position="682"/>
    </location>
</feature>
<dbReference type="Gene3D" id="3.40.80.10">
    <property type="entry name" value="Peptidoglycan recognition protein-like"/>
    <property type="match status" value="1"/>
</dbReference>
<dbReference type="SUPFAM" id="SSF55846">
    <property type="entry name" value="N-acetylmuramoyl-L-alanine amidase-like"/>
    <property type="match status" value="1"/>
</dbReference>
<keyword evidence="5" id="KW-1185">Reference proteome</keyword>
<organism evidence="4 5">
    <name type="scientific">Galactobacter valiniphilus</name>
    <dbReference type="NCBI Taxonomy" id="2676122"/>
    <lineage>
        <taxon>Bacteria</taxon>
        <taxon>Bacillati</taxon>
        <taxon>Actinomycetota</taxon>
        <taxon>Actinomycetes</taxon>
        <taxon>Micrococcales</taxon>
        <taxon>Micrococcaceae</taxon>
        <taxon>Galactobacter</taxon>
    </lineage>
</organism>
<reference evidence="4 5" key="1">
    <citation type="submission" date="2018-07" db="EMBL/GenBank/DDBJ databases">
        <title>Arthrobacter sp. nov., isolated from raw cow's milk with high bacterial count.</title>
        <authorList>
            <person name="Hahne J."/>
            <person name="Isele D."/>
            <person name="Lipski A."/>
        </authorList>
    </citation>
    <scope>NUCLEOTIDE SEQUENCE [LARGE SCALE GENOMIC DNA]</scope>
    <source>
        <strain evidence="4 5">JZ R-35</strain>
    </source>
</reference>
<protein>
    <recommendedName>
        <fullName evidence="3">Peptidoglycan recognition protein family domain-containing protein</fullName>
    </recommendedName>
</protein>
<dbReference type="GO" id="GO:0008745">
    <property type="term" value="F:N-acetylmuramoyl-L-alanine amidase activity"/>
    <property type="evidence" value="ECO:0007669"/>
    <property type="project" value="InterPro"/>
</dbReference>
<dbReference type="CDD" id="cd06583">
    <property type="entry name" value="PGRP"/>
    <property type="match status" value="1"/>
</dbReference>
<dbReference type="SMART" id="SM00701">
    <property type="entry name" value="PGRP"/>
    <property type="match status" value="1"/>
</dbReference>
<dbReference type="GO" id="GO:0009253">
    <property type="term" value="P:peptidoglycan catabolic process"/>
    <property type="evidence" value="ECO:0007669"/>
    <property type="project" value="InterPro"/>
</dbReference>
<name>A0A399JBZ1_9MICC</name>
<dbReference type="EMBL" id="QQXK01000005">
    <property type="protein sequence ID" value="RII43085.1"/>
    <property type="molecule type" value="Genomic_DNA"/>
</dbReference>
<feature type="domain" description="Peptidoglycan recognition protein family" evidence="3">
    <location>
        <begin position="123"/>
        <end position="271"/>
    </location>
</feature>
<feature type="region of interest" description="Disordered" evidence="2">
    <location>
        <begin position="44"/>
        <end position="63"/>
    </location>
</feature>